<dbReference type="InterPro" id="IPR045136">
    <property type="entry name" value="Iah1-like"/>
</dbReference>
<evidence type="ECO:0000313" key="3">
    <source>
        <dbReference type="EMBL" id="KAG5189159.1"/>
    </source>
</evidence>
<name>A0A836CKV6_9STRA</name>
<gene>
    <name evidence="3" type="ORF">JKP88DRAFT_262184</name>
</gene>
<proteinExistence type="predicted"/>
<sequence>MAHWNSRSAVVILGGLAGIALVTNIILNKKLRQHERDDGAESAPPRMIAFGDSVTQYGFDAEKMGWLAQVCNVHLRLHVIMLDRLFKAGAAQPTALVTVFLGINDAVLPGEKQHVPLPEYRANMNAIVNHLRTAYPDAAKRLMVPSQCPSAPFCVQLVLIAPAPVHLGKWEAHRAKQGRPLDRSQEHTLQYARACLALARDMGVPAVDLHTALGSGDQELADKYLHDGLHLSAEGNAVLFTELQRTILAAYPHLDPDTMKMQAPWHGHVDEDSPEESILRDL</sequence>
<dbReference type="InterPro" id="IPR036514">
    <property type="entry name" value="SGNH_hydro_sf"/>
</dbReference>
<feature type="domain" description="SGNH hydrolase-type esterase" evidence="2">
    <location>
        <begin position="49"/>
        <end position="237"/>
    </location>
</feature>
<dbReference type="Proteomes" id="UP000664859">
    <property type="component" value="Unassembled WGS sequence"/>
</dbReference>
<dbReference type="AlphaFoldDB" id="A0A836CKV6"/>
<dbReference type="SUPFAM" id="SSF52266">
    <property type="entry name" value="SGNH hydrolase"/>
    <property type="match status" value="1"/>
</dbReference>
<dbReference type="PANTHER" id="PTHR14209:SF19">
    <property type="entry name" value="ISOAMYL ACETATE-HYDROLYZING ESTERASE 1 HOMOLOG"/>
    <property type="match status" value="1"/>
</dbReference>
<keyword evidence="4" id="KW-1185">Reference proteome</keyword>
<dbReference type="EMBL" id="JAFCMP010000057">
    <property type="protein sequence ID" value="KAG5189159.1"/>
    <property type="molecule type" value="Genomic_DNA"/>
</dbReference>
<keyword evidence="3" id="KW-0378">Hydrolase</keyword>
<dbReference type="InterPro" id="IPR013830">
    <property type="entry name" value="SGNH_hydro"/>
</dbReference>
<keyword evidence="1" id="KW-0812">Transmembrane</keyword>
<keyword evidence="1" id="KW-0472">Membrane</keyword>
<protein>
    <submittedName>
        <fullName evidence="3">SGNH hydrolase-type esterase domain-containing protein</fullName>
    </submittedName>
</protein>
<organism evidence="3 4">
    <name type="scientific">Tribonema minus</name>
    <dbReference type="NCBI Taxonomy" id="303371"/>
    <lineage>
        <taxon>Eukaryota</taxon>
        <taxon>Sar</taxon>
        <taxon>Stramenopiles</taxon>
        <taxon>Ochrophyta</taxon>
        <taxon>PX clade</taxon>
        <taxon>Xanthophyceae</taxon>
        <taxon>Tribonematales</taxon>
        <taxon>Tribonemataceae</taxon>
        <taxon>Tribonema</taxon>
    </lineage>
</organism>
<accession>A0A836CKV6</accession>
<dbReference type="GO" id="GO:0016787">
    <property type="term" value="F:hydrolase activity"/>
    <property type="evidence" value="ECO:0007669"/>
    <property type="project" value="UniProtKB-KW"/>
</dbReference>
<comment type="caution">
    <text evidence="3">The sequence shown here is derived from an EMBL/GenBank/DDBJ whole genome shotgun (WGS) entry which is preliminary data.</text>
</comment>
<evidence type="ECO:0000256" key="1">
    <source>
        <dbReference type="SAM" id="Phobius"/>
    </source>
</evidence>
<dbReference type="PANTHER" id="PTHR14209">
    <property type="entry name" value="ISOAMYL ACETATE-HYDROLYZING ESTERASE 1"/>
    <property type="match status" value="1"/>
</dbReference>
<keyword evidence="1" id="KW-1133">Transmembrane helix</keyword>
<dbReference type="OrthoDB" id="671439at2759"/>
<feature type="transmembrane region" description="Helical" evidence="1">
    <location>
        <begin position="6"/>
        <end position="27"/>
    </location>
</feature>
<evidence type="ECO:0000259" key="2">
    <source>
        <dbReference type="Pfam" id="PF13472"/>
    </source>
</evidence>
<dbReference type="Pfam" id="PF13472">
    <property type="entry name" value="Lipase_GDSL_2"/>
    <property type="match status" value="1"/>
</dbReference>
<reference evidence="3" key="1">
    <citation type="submission" date="2021-02" db="EMBL/GenBank/DDBJ databases">
        <title>First Annotated Genome of the Yellow-green Alga Tribonema minus.</title>
        <authorList>
            <person name="Mahan K.M."/>
        </authorList>
    </citation>
    <scope>NUCLEOTIDE SEQUENCE</scope>
    <source>
        <strain evidence="3">UTEX B ZZ1240</strain>
    </source>
</reference>
<dbReference type="CDD" id="cd01838">
    <property type="entry name" value="Isoamyl_acetate_hydrolase_like"/>
    <property type="match status" value="1"/>
</dbReference>
<evidence type="ECO:0000313" key="4">
    <source>
        <dbReference type="Proteomes" id="UP000664859"/>
    </source>
</evidence>
<dbReference type="Gene3D" id="3.40.50.1110">
    <property type="entry name" value="SGNH hydrolase"/>
    <property type="match status" value="1"/>
</dbReference>